<proteinExistence type="predicted"/>
<dbReference type="SMART" id="SM00554">
    <property type="entry name" value="FAS1"/>
    <property type="match status" value="1"/>
</dbReference>
<sequence>MHWKYVIEVSLLIFLTTIFAQQVQQQNGNQTILQILNNTDSSPAFDFVQFLQSSPDYQPILDLLSGSASSNITMFVPSNQAFNAMNNTDRGSSDSSEFSQNGSIGMYFSSLLSGRVSSTLTSMQASTTTAGSQVQASSPVTTTTDGQAVSEISSFLGSLLPQATNAVNILPNLAKHIRRADTEMQNDTSSTSLINQYNMIDVLYYHVINQSISLSNNTMVFNTLLTNSTVDKLGYGLPLLVQQSQQQSQQVQDQAKWLYKRQQASNGTSDNGASNNGTIGDGQINDTTSSIWTVGTGTENDASFATNQSIQGSNGIAYIIDKILVPPANPNQTLNKLANASLFDSILGQLSDDSLDTSSNVTLFVPVNQALQNISNTSLDAQTSSQIVLAHVVPGIYYSTNLTSQPTTVTSLAGTNISMTNANDPSDNNMQVNGFNVVHPNVLLNNGVMHLIDGVLVYLSSQTVGNNTSGNSTGVAGSTSSVISTSTGMSASSTSAAGVTTSGTSGPDSTNNSLPPPTGSLASKQYNAFDSFAITLTALILLFYTVS</sequence>
<dbReference type="InParanoid" id="A0A1C7NEK6"/>
<dbReference type="OrthoDB" id="286301at2759"/>
<name>A0A1C7NEK6_9FUNG</name>
<dbReference type="InterPro" id="IPR050904">
    <property type="entry name" value="Adhesion/Biosynth-related"/>
</dbReference>
<dbReference type="Pfam" id="PF02469">
    <property type="entry name" value="Fasciclin"/>
    <property type="match status" value="1"/>
</dbReference>
<feature type="chain" id="PRO_5008889658" description="FAS1 domain-containing protein" evidence="2">
    <location>
        <begin position="21"/>
        <end position="547"/>
    </location>
</feature>
<gene>
    <name evidence="4" type="ORF">A0J61_04765</name>
</gene>
<feature type="domain" description="FAS1" evidence="3">
    <location>
        <begin position="29"/>
        <end position="324"/>
    </location>
</feature>
<comment type="caution">
    <text evidence="4">The sequence shown here is derived from an EMBL/GenBank/DDBJ whole genome shotgun (WGS) entry which is preliminary data.</text>
</comment>
<dbReference type="InterPro" id="IPR000782">
    <property type="entry name" value="FAS1_domain"/>
</dbReference>
<reference evidence="4 5" key="1">
    <citation type="submission" date="2016-03" db="EMBL/GenBank/DDBJ databases">
        <title>Choanephora cucurbitarum.</title>
        <authorList>
            <person name="Min B."/>
            <person name="Park H."/>
            <person name="Park J.-H."/>
            <person name="Shin H.-D."/>
            <person name="Choi I.-G."/>
        </authorList>
    </citation>
    <scope>NUCLEOTIDE SEQUENCE [LARGE SCALE GENOMIC DNA]</scope>
    <source>
        <strain evidence="4 5">KUS-F28377</strain>
    </source>
</reference>
<evidence type="ECO:0000256" key="1">
    <source>
        <dbReference type="SAM" id="MobiDB-lite"/>
    </source>
</evidence>
<feature type="signal peptide" evidence="2">
    <location>
        <begin position="1"/>
        <end position="20"/>
    </location>
</feature>
<evidence type="ECO:0000313" key="4">
    <source>
        <dbReference type="EMBL" id="OBZ87189.1"/>
    </source>
</evidence>
<feature type="region of interest" description="Disordered" evidence="1">
    <location>
        <begin position="489"/>
        <end position="518"/>
    </location>
</feature>
<dbReference type="EMBL" id="LUGH01000240">
    <property type="protein sequence ID" value="OBZ87189.1"/>
    <property type="molecule type" value="Genomic_DNA"/>
</dbReference>
<evidence type="ECO:0000259" key="3">
    <source>
        <dbReference type="PROSITE" id="PS50213"/>
    </source>
</evidence>
<dbReference type="InterPro" id="IPR036378">
    <property type="entry name" value="FAS1_dom_sf"/>
</dbReference>
<dbReference type="Gene3D" id="2.30.180.10">
    <property type="entry name" value="FAS1 domain"/>
    <property type="match status" value="1"/>
</dbReference>
<dbReference type="AlphaFoldDB" id="A0A1C7NEK6"/>
<feature type="compositionally biased region" description="Low complexity" evidence="1">
    <location>
        <begin position="489"/>
        <end position="506"/>
    </location>
</feature>
<accession>A0A1C7NEK6</accession>
<dbReference type="SUPFAM" id="SSF82153">
    <property type="entry name" value="FAS1 domain"/>
    <property type="match status" value="2"/>
</dbReference>
<organism evidence="4 5">
    <name type="scientific">Choanephora cucurbitarum</name>
    <dbReference type="NCBI Taxonomy" id="101091"/>
    <lineage>
        <taxon>Eukaryota</taxon>
        <taxon>Fungi</taxon>
        <taxon>Fungi incertae sedis</taxon>
        <taxon>Mucoromycota</taxon>
        <taxon>Mucoromycotina</taxon>
        <taxon>Mucoromycetes</taxon>
        <taxon>Mucorales</taxon>
        <taxon>Mucorineae</taxon>
        <taxon>Choanephoraceae</taxon>
        <taxon>Choanephoroideae</taxon>
        <taxon>Choanephora</taxon>
    </lineage>
</organism>
<dbReference type="Proteomes" id="UP000093000">
    <property type="component" value="Unassembled WGS sequence"/>
</dbReference>
<dbReference type="STRING" id="101091.A0A1C7NEK6"/>
<dbReference type="PANTHER" id="PTHR10900:SF77">
    <property type="entry name" value="FI19380P1"/>
    <property type="match status" value="1"/>
</dbReference>
<evidence type="ECO:0000313" key="5">
    <source>
        <dbReference type="Proteomes" id="UP000093000"/>
    </source>
</evidence>
<dbReference type="PROSITE" id="PS50213">
    <property type="entry name" value="FAS1"/>
    <property type="match status" value="2"/>
</dbReference>
<dbReference type="PANTHER" id="PTHR10900">
    <property type="entry name" value="PERIOSTIN-RELATED"/>
    <property type="match status" value="1"/>
</dbReference>
<keyword evidence="5" id="KW-1185">Reference proteome</keyword>
<feature type="region of interest" description="Disordered" evidence="1">
    <location>
        <begin position="262"/>
        <end position="284"/>
    </location>
</feature>
<keyword evidence="2" id="KW-0732">Signal</keyword>
<feature type="domain" description="FAS1" evidence="3">
    <location>
        <begin position="330"/>
        <end position="456"/>
    </location>
</feature>
<dbReference type="GO" id="GO:0005615">
    <property type="term" value="C:extracellular space"/>
    <property type="evidence" value="ECO:0007669"/>
    <property type="project" value="TreeGrafter"/>
</dbReference>
<evidence type="ECO:0000256" key="2">
    <source>
        <dbReference type="SAM" id="SignalP"/>
    </source>
</evidence>
<protein>
    <recommendedName>
        <fullName evidence="3">FAS1 domain-containing protein</fullName>
    </recommendedName>
</protein>